<dbReference type="Pfam" id="PF13522">
    <property type="entry name" value="GATase_6"/>
    <property type="match status" value="1"/>
</dbReference>
<feature type="domain" description="Glutamine amidotransferase type-2" evidence="8">
    <location>
        <begin position="2"/>
        <end position="216"/>
    </location>
</feature>
<keyword evidence="10" id="KW-1185">Reference proteome</keyword>
<gene>
    <name evidence="9" type="primary">asnB_2</name>
    <name evidence="9" type="ORF">GCM10023187_25040</name>
</gene>
<dbReference type="PIRSF" id="PIRSF001589">
    <property type="entry name" value="Asn_synthetase_glu-h"/>
    <property type="match status" value="1"/>
</dbReference>
<reference evidence="10" key="1">
    <citation type="journal article" date="2019" name="Int. J. Syst. Evol. Microbiol.">
        <title>The Global Catalogue of Microorganisms (GCM) 10K type strain sequencing project: providing services to taxonomists for standard genome sequencing and annotation.</title>
        <authorList>
            <consortium name="The Broad Institute Genomics Platform"/>
            <consortium name="The Broad Institute Genome Sequencing Center for Infectious Disease"/>
            <person name="Wu L."/>
            <person name="Ma J."/>
        </authorList>
    </citation>
    <scope>NUCLEOTIDE SEQUENCE [LARGE SCALE GENOMIC DNA]</scope>
    <source>
        <strain evidence="10">JCM 17925</strain>
    </source>
</reference>
<dbReference type="Pfam" id="PF00733">
    <property type="entry name" value="Asn_synthase"/>
    <property type="match status" value="1"/>
</dbReference>
<evidence type="ECO:0000259" key="8">
    <source>
        <dbReference type="PROSITE" id="PS51278"/>
    </source>
</evidence>
<dbReference type="CDD" id="cd01991">
    <property type="entry name" value="Asn_synthase_B_C"/>
    <property type="match status" value="1"/>
</dbReference>
<dbReference type="InterPro" id="IPR029055">
    <property type="entry name" value="Ntn_hydrolases_N"/>
</dbReference>
<evidence type="ECO:0000256" key="6">
    <source>
        <dbReference type="ARBA" id="ARBA00022962"/>
    </source>
</evidence>
<protein>
    <recommendedName>
        <fullName evidence="3">asparagine synthase (glutamine-hydrolyzing)</fullName>
        <ecNumber evidence="3">6.3.5.4</ecNumber>
    </recommendedName>
</protein>
<organism evidence="9 10">
    <name type="scientific">Nibrella viscosa</name>
    <dbReference type="NCBI Taxonomy" id="1084524"/>
    <lineage>
        <taxon>Bacteria</taxon>
        <taxon>Pseudomonadati</taxon>
        <taxon>Bacteroidota</taxon>
        <taxon>Cytophagia</taxon>
        <taxon>Cytophagales</taxon>
        <taxon>Spirosomataceae</taxon>
        <taxon>Nibrella</taxon>
    </lineage>
</organism>
<evidence type="ECO:0000256" key="3">
    <source>
        <dbReference type="ARBA" id="ARBA00012737"/>
    </source>
</evidence>
<dbReference type="NCBIfam" id="TIGR01536">
    <property type="entry name" value="asn_synth_AEB"/>
    <property type="match status" value="1"/>
</dbReference>
<accession>A0ABP8KGA0</accession>
<dbReference type="PROSITE" id="PS51278">
    <property type="entry name" value="GATASE_TYPE_2"/>
    <property type="match status" value="1"/>
</dbReference>
<comment type="catalytic activity">
    <reaction evidence="7">
        <text>L-aspartate + L-glutamine + ATP + H2O = L-asparagine + L-glutamate + AMP + diphosphate + H(+)</text>
        <dbReference type="Rhea" id="RHEA:12228"/>
        <dbReference type="ChEBI" id="CHEBI:15377"/>
        <dbReference type="ChEBI" id="CHEBI:15378"/>
        <dbReference type="ChEBI" id="CHEBI:29985"/>
        <dbReference type="ChEBI" id="CHEBI:29991"/>
        <dbReference type="ChEBI" id="CHEBI:30616"/>
        <dbReference type="ChEBI" id="CHEBI:33019"/>
        <dbReference type="ChEBI" id="CHEBI:58048"/>
        <dbReference type="ChEBI" id="CHEBI:58359"/>
        <dbReference type="ChEBI" id="CHEBI:456215"/>
        <dbReference type="EC" id="6.3.5.4"/>
    </reaction>
</comment>
<dbReference type="InterPro" id="IPR014729">
    <property type="entry name" value="Rossmann-like_a/b/a_fold"/>
</dbReference>
<comment type="caution">
    <text evidence="9">The sequence shown here is derived from an EMBL/GenBank/DDBJ whole genome shotgun (WGS) entry which is preliminary data.</text>
</comment>
<dbReference type="CDD" id="cd00712">
    <property type="entry name" value="AsnB"/>
    <property type="match status" value="1"/>
</dbReference>
<proteinExistence type="inferred from homology"/>
<dbReference type="InterPro" id="IPR006426">
    <property type="entry name" value="Asn_synth_AEB"/>
</dbReference>
<dbReference type="InterPro" id="IPR001962">
    <property type="entry name" value="Asn_synthase"/>
</dbReference>
<dbReference type="EC" id="6.3.5.4" evidence="3"/>
<evidence type="ECO:0000313" key="10">
    <source>
        <dbReference type="Proteomes" id="UP001500936"/>
    </source>
</evidence>
<dbReference type="InterPro" id="IPR033738">
    <property type="entry name" value="AsnB_N"/>
</dbReference>
<evidence type="ECO:0000256" key="1">
    <source>
        <dbReference type="ARBA" id="ARBA00005187"/>
    </source>
</evidence>
<dbReference type="Gene3D" id="3.40.50.620">
    <property type="entry name" value="HUPs"/>
    <property type="match status" value="1"/>
</dbReference>
<dbReference type="EMBL" id="BAABHB010000004">
    <property type="protein sequence ID" value="GAA4406036.1"/>
    <property type="molecule type" value="Genomic_DNA"/>
</dbReference>
<dbReference type="PANTHER" id="PTHR43284:SF1">
    <property type="entry name" value="ASPARAGINE SYNTHETASE"/>
    <property type="match status" value="1"/>
</dbReference>
<dbReference type="RefSeq" id="WP_345267558.1">
    <property type="nucleotide sequence ID" value="NZ_BAABHB010000004.1"/>
</dbReference>
<evidence type="ECO:0000256" key="7">
    <source>
        <dbReference type="ARBA" id="ARBA00048741"/>
    </source>
</evidence>
<dbReference type="InterPro" id="IPR051786">
    <property type="entry name" value="ASN_synthetase/amidase"/>
</dbReference>
<sequence>MCGIAGIITHQQINSDALFQMIDAMVHRGPDGKGYWFSEDMTVALGHRRLSILDLSDSGTQPMSDRSGNYIITFNGEIYNYLELRQELRNYGAKFASNTDTEVILEAYKQWGTDCLQHFNGMFAFALYDRTAQVLFCARDRYGEKPFLYALTQHYLVFASEYKAMLQLTEVGANINEMELVLSSVVAGKGLDSKRQTVFSGIQQLLPSEAMLLDLKSFETKIWTYWTVTRNTDYSLLPEPEANEQFRDLLIDSVRLRMRSDVPVGSCLSGGLDSSVIVSIVKKQLLPDTVYHTFTGIFPGTKADEWPYAKQVIDDTNVVSHVVEPTSEKLSVELADFIWYNELPVNSSSQYAQWCVFRLAKEHNITVLLDGQGSDELLGGYEQYFRFYLQTLQDQGEYRRYNEEIGAIKARYPSALPTTFVNLRERVPFTARYLYANYFRKGNSLLYGLKRDASHQMSRQTGYECKTDLSTLSAVLHQDSFGRFLTTLLRYGDRNSMAHSREVRLPFCDHRLAELVFSLPASYLMGGVQTKRLLRESSKGILHEAIRTRWNKQGFRPPQEVWFKGELMQQAQDLFHSTEFTQSDQWDAGWWQSALSRIAAGESGLSWVVWQPFIIQVWKKYFVKSHQFGQKISIFQ</sequence>
<keyword evidence="4" id="KW-0547">Nucleotide-binding</keyword>
<evidence type="ECO:0000256" key="5">
    <source>
        <dbReference type="ARBA" id="ARBA00022840"/>
    </source>
</evidence>
<dbReference type="Proteomes" id="UP001500936">
    <property type="component" value="Unassembled WGS sequence"/>
</dbReference>
<keyword evidence="5" id="KW-0067">ATP-binding</keyword>
<evidence type="ECO:0000256" key="2">
    <source>
        <dbReference type="ARBA" id="ARBA00005752"/>
    </source>
</evidence>
<dbReference type="SUPFAM" id="SSF52402">
    <property type="entry name" value="Adenine nucleotide alpha hydrolases-like"/>
    <property type="match status" value="1"/>
</dbReference>
<dbReference type="PANTHER" id="PTHR43284">
    <property type="entry name" value="ASPARAGINE SYNTHETASE (GLUTAMINE-HYDROLYZING)"/>
    <property type="match status" value="1"/>
</dbReference>
<evidence type="ECO:0000313" key="9">
    <source>
        <dbReference type="EMBL" id="GAA4406036.1"/>
    </source>
</evidence>
<dbReference type="SUPFAM" id="SSF56235">
    <property type="entry name" value="N-terminal nucleophile aminohydrolases (Ntn hydrolases)"/>
    <property type="match status" value="1"/>
</dbReference>
<comment type="pathway">
    <text evidence="1">Amino-acid biosynthesis; L-asparagine biosynthesis; L-asparagine from L-aspartate (L-Gln route): step 1/1.</text>
</comment>
<evidence type="ECO:0000256" key="4">
    <source>
        <dbReference type="ARBA" id="ARBA00022741"/>
    </source>
</evidence>
<dbReference type="InterPro" id="IPR017932">
    <property type="entry name" value="GATase_2_dom"/>
</dbReference>
<name>A0ABP8KGA0_9BACT</name>
<keyword evidence="6" id="KW-0315">Glutamine amidotransferase</keyword>
<dbReference type="Gene3D" id="3.60.20.10">
    <property type="entry name" value="Glutamine Phosphoribosylpyrophosphate, subunit 1, domain 1"/>
    <property type="match status" value="1"/>
</dbReference>
<comment type="similarity">
    <text evidence="2">Belongs to the asparagine synthetase family.</text>
</comment>